<dbReference type="Proteomes" id="UP001164250">
    <property type="component" value="Chromosome 15"/>
</dbReference>
<comment type="caution">
    <text evidence="1">The sequence shown here is derived from an EMBL/GenBank/DDBJ whole genome shotgun (WGS) entry which is preliminary data.</text>
</comment>
<proteinExistence type="predicted"/>
<sequence>MASSKKWAALISSIASSFYFFLIFFQVPLFRVQCRSGICTTPIEVTSSQLIANEVFPESVIKALLYPGAFAKAILKSSTIPSYNKLLNLYQLTNLNNASVATDLQCLEILAGSYLSVAGALLCLVRAGRIGLFGTLITLWGLVKEVISLKKHDDIIPTKVVYIYPTMLMAVLCAFLSIRRDLRKIIRCCRASRAVAKSEKSKAKDT</sequence>
<keyword evidence="2" id="KW-1185">Reference proteome</keyword>
<gene>
    <name evidence="1" type="ORF">Patl1_34464</name>
</gene>
<evidence type="ECO:0000313" key="1">
    <source>
        <dbReference type="EMBL" id="KAJ0074770.1"/>
    </source>
</evidence>
<reference evidence="2" key="1">
    <citation type="journal article" date="2023" name="G3 (Bethesda)">
        <title>Genome assembly and association tests identify interacting loci associated with vigor, precocity, and sex in interspecific pistachio rootstocks.</title>
        <authorList>
            <person name="Palmer W."/>
            <person name="Jacygrad E."/>
            <person name="Sagayaradj S."/>
            <person name="Cavanaugh K."/>
            <person name="Han R."/>
            <person name="Bertier L."/>
            <person name="Beede B."/>
            <person name="Kafkas S."/>
            <person name="Golino D."/>
            <person name="Preece J."/>
            <person name="Michelmore R."/>
        </authorList>
    </citation>
    <scope>NUCLEOTIDE SEQUENCE [LARGE SCALE GENOMIC DNA]</scope>
</reference>
<name>A0ACC0ZRL7_9ROSI</name>
<evidence type="ECO:0000313" key="2">
    <source>
        <dbReference type="Proteomes" id="UP001164250"/>
    </source>
</evidence>
<organism evidence="1 2">
    <name type="scientific">Pistacia atlantica</name>
    <dbReference type="NCBI Taxonomy" id="434234"/>
    <lineage>
        <taxon>Eukaryota</taxon>
        <taxon>Viridiplantae</taxon>
        <taxon>Streptophyta</taxon>
        <taxon>Embryophyta</taxon>
        <taxon>Tracheophyta</taxon>
        <taxon>Spermatophyta</taxon>
        <taxon>Magnoliopsida</taxon>
        <taxon>eudicotyledons</taxon>
        <taxon>Gunneridae</taxon>
        <taxon>Pentapetalae</taxon>
        <taxon>rosids</taxon>
        <taxon>malvids</taxon>
        <taxon>Sapindales</taxon>
        <taxon>Anacardiaceae</taxon>
        <taxon>Pistacia</taxon>
    </lineage>
</organism>
<dbReference type="EMBL" id="CM047910">
    <property type="protein sequence ID" value="KAJ0074770.1"/>
    <property type="molecule type" value="Genomic_DNA"/>
</dbReference>
<protein>
    <submittedName>
        <fullName evidence="1">Uncharacterized protein</fullName>
    </submittedName>
</protein>
<accession>A0ACC0ZRL7</accession>